<sequence length="546" mass="61292">MKVNRYFLIALVLTVMTSMAAAEDVSGWSTSQLKEWLDEHKISYNKKTDHTGYIDLVKQYQNSAAKTYDYYGQKIDFITNDVQSKLSANKETSEANVDFITSEIRRYLRTAELQGELTWESIQGALNKAQKDVIKQKAATTQQWESIVNNVSNAYQRQSFMQRFFTRDTASSAWFNQVGDHLRQQGSLTADNVNHVVSLVRDRVSSVSDWSQDKASQDKTWFKQLKKDLEKNSNMTQEQITAALASVETDYNSYKAFAIDYANGVYDNTQAFVQQVKEKLQQTGDLTQAKINEITTDLQTRFSDFHWFWQKDPEPKTYFEQMREDLLARKDAGVDQVNSVIGLISATFDEYVATVRNYVNPTPTDIAGHVRSAASSISSQYSSASVSRSKAAEWASTTSAASSAVSAASSAAASATDAAAASASSLVDAVTSPIGSTYAKATDAAQGWHSQATDDINSFVKDTEQQMINAKEYSQTQINWLKEYLNNNFHDKKTVSEKDINDATSTIRKYFSSDKPENKKDDEALVDHIKAGLESWKNKLYRKDEL</sequence>
<evidence type="ECO:0000256" key="1">
    <source>
        <dbReference type="SAM" id="SignalP"/>
    </source>
</evidence>
<dbReference type="Gene3D" id="1.20.120.20">
    <property type="entry name" value="Apolipoprotein"/>
    <property type="match status" value="1"/>
</dbReference>
<organism evidence="2 3">
    <name type="scientific">Umbelopsis vinacea</name>
    <dbReference type="NCBI Taxonomy" id="44442"/>
    <lineage>
        <taxon>Eukaryota</taxon>
        <taxon>Fungi</taxon>
        <taxon>Fungi incertae sedis</taxon>
        <taxon>Mucoromycota</taxon>
        <taxon>Mucoromycotina</taxon>
        <taxon>Umbelopsidomycetes</taxon>
        <taxon>Umbelopsidales</taxon>
        <taxon>Umbelopsidaceae</taxon>
        <taxon>Umbelopsis</taxon>
    </lineage>
</organism>
<dbReference type="InterPro" id="IPR018803">
    <property type="entry name" value="Ish1/Msc1-like"/>
</dbReference>
<evidence type="ECO:0000313" key="2">
    <source>
        <dbReference type="EMBL" id="KAG2178726.1"/>
    </source>
</evidence>
<dbReference type="Proteomes" id="UP000612746">
    <property type="component" value="Unassembled WGS sequence"/>
</dbReference>
<proteinExistence type="predicted"/>
<dbReference type="OrthoDB" id="2378832at2759"/>
<feature type="signal peptide" evidence="1">
    <location>
        <begin position="1"/>
        <end position="22"/>
    </location>
</feature>
<keyword evidence="1" id="KW-0732">Signal</keyword>
<accession>A0A8H7PT21</accession>
<dbReference type="AlphaFoldDB" id="A0A8H7PT21"/>
<gene>
    <name evidence="2" type="ORF">INT44_001879</name>
</gene>
<dbReference type="Pfam" id="PF10281">
    <property type="entry name" value="Ish1"/>
    <property type="match status" value="1"/>
</dbReference>
<feature type="chain" id="PRO_5034790836" evidence="1">
    <location>
        <begin position="23"/>
        <end position="546"/>
    </location>
</feature>
<reference evidence="2" key="1">
    <citation type="submission" date="2020-12" db="EMBL/GenBank/DDBJ databases">
        <title>Metabolic potential, ecology and presence of endohyphal bacteria is reflected in genomic diversity of Mucoromycotina.</title>
        <authorList>
            <person name="Muszewska A."/>
            <person name="Okrasinska A."/>
            <person name="Steczkiewicz K."/>
            <person name="Drgas O."/>
            <person name="Orlowska M."/>
            <person name="Perlinska-Lenart U."/>
            <person name="Aleksandrzak-Piekarczyk T."/>
            <person name="Szatraj K."/>
            <person name="Zielenkiewicz U."/>
            <person name="Pilsyk S."/>
            <person name="Malc E."/>
            <person name="Mieczkowski P."/>
            <person name="Kruszewska J.S."/>
            <person name="Biernat P."/>
            <person name="Pawlowska J."/>
        </authorList>
    </citation>
    <scope>NUCLEOTIDE SEQUENCE</scope>
    <source>
        <strain evidence="2">WA0000051536</strain>
    </source>
</reference>
<protein>
    <submittedName>
        <fullName evidence="2">Uncharacterized protein</fullName>
    </submittedName>
</protein>
<name>A0A8H7PT21_9FUNG</name>
<evidence type="ECO:0000313" key="3">
    <source>
        <dbReference type="Proteomes" id="UP000612746"/>
    </source>
</evidence>
<keyword evidence="3" id="KW-1185">Reference proteome</keyword>
<dbReference type="EMBL" id="JAEPRA010000011">
    <property type="protein sequence ID" value="KAG2178726.1"/>
    <property type="molecule type" value="Genomic_DNA"/>
</dbReference>
<comment type="caution">
    <text evidence="2">The sequence shown here is derived from an EMBL/GenBank/DDBJ whole genome shotgun (WGS) entry which is preliminary data.</text>
</comment>